<dbReference type="Proteomes" id="UP000010366">
    <property type="component" value="Plasmid pCHA6605.01"/>
</dbReference>
<reference evidence="1 2" key="1">
    <citation type="submission" date="2012-05" db="EMBL/GenBank/DDBJ databases">
        <title>Noncontiguous Finished plasmid 1 of genome of Chamaesiphon sp. PCC 6605.</title>
        <authorList>
            <consortium name="US DOE Joint Genome Institute"/>
            <person name="Gugger M."/>
            <person name="Coursin T."/>
            <person name="Rippka R."/>
            <person name="Tandeau De Marsac N."/>
            <person name="Huntemann M."/>
            <person name="Wei C.-L."/>
            <person name="Han J."/>
            <person name="Detter J.C."/>
            <person name="Han C."/>
            <person name="Tapia R."/>
            <person name="Chen A."/>
            <person name="Kyrpides N."/>
            <person name="Mavromatis K."/>
            <person name="Markowitz V."/>
            <person name="Szeto E."/>
            <person name="Ivanova N."/>
            <person name="Pagani I."/>
            <person name="Pati A."/>
            <person name="Goodwin L."/>
            <person name="Nordberg H.P."/>
            <person name="Cantor M.N."/>
            <person name="Hua S.X."/>
            <person name="Woyke T."/>
            <person name="Kerfeld C.A."/>
        </authorList>
    </citation>
    <scope>NUCLEOTIDE SEQUENCE [LARGE SCALE GENOMIC DNA]</scope>
    <source>
        <strain evidence="2">ATCC 27169 / PCC 6605</strain>
        <plasmid evidence="2">Plasmid pCHA6605.01</plasmid>
    </source>
</reference>
<dbReference type="HOGENOM" id="CLU_1052285_0_0_3"/>
<protein>
    <recommendedName>
        <fullName evidence="3">DUF1819 domain-containing protein</fullName>
    </recommendedName>
</protein>
<dbReference type="KEGG" id="cmp:Cha6605_6299"/>
<keyword evidence="1" id="KW-0614">Plasmid</keyword>
<keyword evidence="2" id="KW-1185">Reference proteome</keyword>
<gene>
    <name evidence="1" type="ORF">Cha6605_6299</name>
</gene>
<accession>K9US79</accession>
<dbReference type="EMBL" id="CP003601">
    <property type="protein sequence ID" value="AFY97124.1"/>
    <property type="molecule type" value="Genomic_DNA"/>
</dbReference>
<proteinExistence type="predicted"/>
<evidence type="ECO:0008006" key="3">
    <source>
        <dbReference type="Google" id="ProtNLM"/>
    </source>
</evidence>
<dbReference type="eggNOG" id="ENOG502ZBKA">
    <property type="taxonomic scope" value="Bacteria"/>
</dbReference>
<geneLocation type="plasmid" evidence="1 2">
    <name>pCHA6605.01</name>
</geneLocation>
<dbReference type="InterPro" id="IPR023137">
    <property type="entry name" value="BrxA_sf"/>
</dbReference>
<name>K9US79_CHAP6</name>
<evidence type="ECO:0000313" key="1">
    <source>
        <dbReference type="EMBL" id="AFY97124.1"/>
    </source>
</evidence>
<dbReference type="OrthoDB" id="572368at2"/>
<dbReference type="RefSeq" id="WP_015329008.1">
    <property type="nucleotide sequence ID" value="NC_020053.1"/>
</dbReference>
<evidence type="ECO:0000313" key="2">
    <source>
        <dbReference type="Proteomes" id="UP000010366"/>
    </source>
</evidence>
<dbReference type="AlphaFoldDB" id="K9US79"/>
<dbReference type="Gene3D" id="1.10.3540.10">
    <property type="entry name" value="uncharacterized protein from magnetospirillum magneticum domain"/>
    <property type="match status" value="1"/>
</dbReference>
<organism evidence="1 2">
    <name type="scientific">Chamaesiphon minutus (strain ATCC 27169 / PCC 6605)</name>
    <dbReference type="NCBI Taxonomy" id="1173020"/>
    <lineage>
        <taxon>Bacteria</taxon>
        <taxon>Bacillati</taxon>
        <taxon>Cyanobacteriota</taxon>
        <taxon>Cyanophyceae</taxon>
        <taxon>Gomontiellales</taxon>
        <taxon>Chamaesiphonaceae</taxon>
        <taxon>Chamaesiphon</taxon>
    </lineage>
</organism>
<sequence>MATLVAKERFDSMATPDAKTYGQEVIGFHSRQLRASLLVEESRAYWEYLRLDLPKEQRTEVAFAQRWFGSKSIARVQLLLGELSYRYDTYPDALAVLIGWQPRDPIARQNICHWHLQLSDPTYRKFTGEFFEQRRSQGVLAIDRDIVTRWLAQEFKLDWATVTLQRLASSLLTSSTSAGLCSVGVGSRTITYPKVSDEALGYWLYLLRHLSYSGSPIDNPYLRSVGLSDVTLEQRVRQLPGFAFARMSDLYDFGWQYPDLQAWAAGVLEGWGENGG</sequence>